<reference evidence="1" key="1">
    <citation type="submission" date="2022-10" db="EMBL/GenBank/DDBJ databases">
        <title>Culturing micro-colonial fungi from biological soil crusts in the Mojave desert and describing Neophaeococcomyces mojavensis, and introducing the new genera and species Taxawa tesnikishii.</title>
        <authorList>
            <person name="Kurbessoian T."/>
            <person name="Stajich J.E."/>
        </authorList>
    </citation>
    <scope>NUCLEOTIDE SEQUENCE</scope>
    <source>
        <strain evidence="1">JES_115</strain>
    </source>
</reference>
<evidence type="ECO:0000313" key="1">
    <source>
        <dbReference type="EMBL" id="KAJ9647221.1"/>
    </source>
</evidence>
<dbReference type="EC" id="6.1.1.22" evidence="1"/>
<sequence length="495" mass="54241">MLEVEMSFVDTLDPVMDLVEDMLREIGSRLRNSTIGQELLLSRSSASGGEEASPVTYDVLLQRWQGLAQGPWPRITYAEAIARLQQAVSQEKVTFEFEPSLESGLQAEHERFLAERIAKKFTVSSKPPSHSSLFPNRAPCATPSSSAFPDQPSSATGSSQTATSLSQAYMAAPVEETDYDYESLPPNFSLAANMLAGAFAGIAEHSVMYPVDLLKVIRSIMPSYVRHLTSAVPTDPDANYQSLSNRLILRFVERDGHHNTRGRVQDTVERAFKCGIGRWSGACCLLCHIRGGQTRSRGNRGGKEEHHPFAAALSGASATIASDALMNPFDVVKQRMQLQGSVYKTIGQCARDVFRREGFTAFYVSYPTTLCMTVPFTATQFVAYESLSKAINPTGKYDPYTHCTAGALAGGVAAGITTPLDVIKTLLQTRGTAADPELRNARGLWEAASIIRRRDGYRGFFRGLKPRIITTMPSTAICWSAYEMAKAFFIARNEA</sequence>
<comment type="caution">
    <text evidence="1">The sequence shown here is derived from an EMBL/GenBank/DDBJ whole genome shotgun (WGS) entry which is preliminary data.</text>
</comment>
<evidence type="ECO:0000313" key="2">
    <source>
        <dbReference type="Proteomes" id="UP001172680"/>
    </source>
</evidence>
<name>A0ACC2ZI47_9PEZI</name>
<proteinExistence type="predicted"/>
<dbReference type="Proteomes" id="UP001172680">
    <property type="component" value="Unassembled WGS sequence"/>
</dbReference>
<organism evidence="1 2">
    <name type="scientific">Coniosporium tulheliwenetii</name>
    <dbReference type="NCBI Taxonomy" id="3383036"/>
    <lineage>
        <taxon>Eukaryota</taxon>
        <taxon>Fungi</taxon>
        <taxon>Dikarya</taxon>
        <taxon>Ascomycota</taxon>
        <taxon>Pezizomycotina</taxon>
        <taxon>Dothideomycetes</taxon>
        <taxon>Dothideomycetes incertae sedis</taxon>
        <taxon>Coniosporium</taxon>
    </lineage>
</organism>
<keyword evidence="2" id="KW-1185">Reference proteome</keyword>
<keyword evidence="1" id="KW-0436">Ligase</keyword>
<protein>
    <submittedName>
        <fullName evidence="1">Asparaginyl-tRNA synthetase</fullName>
        <ecNumber evidence="1">6.1.1.22</ecNumber>
    </submittedName>
</protein>
<gene>
    <name evidence="1" type="primary">SLM5</name>
    <name evidence="1" type="ORF">H2199_002208</name>
</gene>
<dbReference type="EMBL" id="JAPDRP010000005">
    <property type="protein sequence ID" value="KAJ9647221.1"/>
    <property type="molecule type" value="Genomic_DNA"/>
</dbReference>
<accession>A0ACC2ZI47</accession>